<comment type="caution">
    <text evidence="11">The sequence shown here is derived from an EMBL/GenBank/DDBJ whole genome shotgun (WGS) entry which is preliminary data.</text>
</comment>
<evidence type="ECO:0000313" key="11">
    <source>
        <dbReference type="EMBL" id="KAK0514261.1"/>
    </source>
</evidence>
<evidence type="ECO:0000256" key="2">
    <source>
        <dbReference type="ARBA" id="ARBA00022801"/>
    </source>
</evidence>
<evidence type="ECO:0000256" key="8">
    <source>
        <dbReference type="SAM" id="MobiDB-lite"/>
    </source>
</evidence>
<dbReference type="SMART" id="SM00490">
    <property type="entry name" value="HELICc"/>
    <property type="match status" value="1"/>
</dbReference>
<keyword evidence="5 7" id="KW-0694">RNA-binding</keyword>
<dbReference type="CDD" id="cd18787">
    <property type="entry name" value="SF2_C_DEAD"/>
    <property type="match status" value="1"/>
</dbReference>
<evidence type="ECO:0000256" key="7">
    <source>
        <dbReference type="RuleBase" id="RU365068"/>
    </source>
</evidence>
<feature type="region of interest" description="Disordered" evidence="8">
    <location>
        <begin position="612"/>
        <end position="747"/>
    </location>
</feature>
<dbReference type="Proteomes" id="UP001166286">
    <property type="component" value="Unassembled WGS sequence"/>
</dbReference>
<keyword evidence="1 6" id="KW-0547">Nucleotide-binding</keyword>
<keyword evidence="2 6" id="KW-0378">Hydrolase</keyword>
<feature type="compositionally biased region" description="Gly residues" evidence="8">
    <location>
        <begin position="658"/>
        <end position="686"/>
    </location>
</feature>
<dbReference type="GO" id="GO:0003724">
    <property type="term" value="F:RNA helicase activity"/>
    <property type="evidence" value="ECO:0007669"/>
    <property type="project" value="UniProtKB-EC"/>
</dbReference>
<dbReference type="PROSITE" id="PS51192">
    <property type="entry name" value="HELICASE_ATP_BIND_1"/>
    <property type="match status" value="1"/>
</dbReference>
<gene>
    <name evidence="11" type="ORF">JMJ35_002878</name>
</gene>
<dbReference type="Pfam" id="PF00270">
    <property type="entry name" value="DEAD"/>
    <property type="match status" value="1"/>
</dbReference>
<reference evidence="11" key="1">
    <citation type="submission" date="2023-03" db="EMBL/GenBank/DDBJ databases">
        <title>Complete genome of Cladonia borealis.</title>
        <authorList>
            <person name="Park H."/>
        </authorList>
    </citation>
    <scope>NUCLEOTIDE SEQUENCE</scope>
    <source>
        <strain evidence="11">ANT050790</strain>
    </source>
</reference>
<dbReference type="PANTHER" id="PTHR24031">
    <property type="entry name" value="RNA HELICASE"/>
    <property type="match status" value="1"/>
</dbReference>
<accession>A0AA39R571</accession>
<feature type="compositionally biased region" description="Basic and acidic residues" evidence="8">
    <location>
        <begin position="734"/>
        <end position="747"/>
    </location>
</feature>
<dbReference type="AlphaFoldDB" id="A0AA39R571"/>
<dbReference type="Gene3D" id="3.40.50.300">
    <property type="entry name" value="P-loop containing nucleotide triphosphate hydrolases"/>
    <property type="match status" value="2"/>
</dbReference>
<comment type="domain">
    <text evidence="7">The Q motif is unique to and characteristic of the DEAD box family of RNA helicases and controls ATP binding and hydrolysis.</text>
</comment>
<dbReference type="SUPFAM" id="SSF52540">
    <property type="entry name" value="P-loop containing nucleoside triphosphate hydrolases"/>
    <property type="match status" value="2"/>
</dbReference>
<evidence type="ECO:0000256" key="3">
    <source>
        <dbReference type="ARBA" id="ARBA00022806"/>
    </source>
</evidence>
<organism evidence="11 12">
    <name type="scientific">Cladonia borealis</name>
    <dbReference type="NCBI Taxonomy" id="184061"/>
    <lineage>
        <taxon>Eukaryota</taxon>
        <taxon>Fungi</taxon>
        <taxon>Dikarya</taxon>
        <taxon>Ascomycota</taxon>
        <taxon>Pezizomycotina</taxon>
        <taxon>Lecanoromycetes</taxon>
        <taxon>OSLEUM clade</taxon>
        <taxon>Lecanoromycetidae</taxon>
        <taxon>Lecanorales</taxon>
        <taxon>Lecanorineae</taxon>
        <taxon>Cladoniaceae</taxon>
        <taxon>Cladonia</taxon>
    </lineage>
</organism>
<feature type="compositionally biased region" description="Polar residues" evidence="8">
    <location>
        <begin position="79"/>
        <end position="93"/>
    </location>
</feature>
<proteinExistence type="inferred from homology"/>
<comment type="catalytic activity">
    <reaction evidence="7">
        <text>ATP + H2O = ADP + phosphate + H(+)</text>
        <dbReference type="Rhea" id="RHEA:13065"/>
        <dbReference type="ChEBI" id="CHEBI:15377"/>
        <dbReference type="ChEBI" id="CHEBI:15378"/>
        <dbReference type="ChEBI" id="CHEBI:30616"/>
        <dbReference type="ChEBI" id="CHEBI:43474"/>
        <dbReference type="ChEBI" id="CHEBI:456216"/>
        <dbReference type="EC" id="3.6.4.13"/>
    </reaction>
</comment>
<feature type="region of interest" description="Disordered" evidence="8">
    <location>
        <begin position="75"/>
        <end position="97"/>
    </location>
</feature>
<dbReference type="InterPro" id="IPR027417">
    <property type="entry name" value="P-loop_NTPase"/>
</dbReference>
<evidence type="ECO:0000256" key="1">
    <source>
        <dbReference type="ARBA" id="ARBA00022741"/>
    </source>
</evidence>
<evidence type="ECO:0000256" key="4">
    <source>
        <dbReference type="ARBA" id="ARBA00022840"/>
    </source>
</evidence>
<dbReference type="InterPro" id="IPR000629">
    <property type="entry name" value="RNA-helicase_DEAD-box_CS"/>
</dbReference>
<feature type="compositionally biased region" description="Gly residues" evidence="8">
    <location>
        <begin position="637"/>
        <end position="648"/>
    </location>
</feature>
<dbReference type="PROSITE" id="PS51194">
    <property type="entry name" value="HELICASE_CTER"/>
    <property type="match status" value="1"/>
</dbReference>
<dbReference type="EC" id="3.6.4.13" evidence="7"/>
<evidence type="ECO:0000256" key="6">
    <source>
        <dbReference type="RuleBase" id="RU000492"/>
    </source>
</evidence>
<dbReference type="CDD" id="cd17964">
    <property type="entry name" value="DEADc_MSS116"/>
    <property type="match status" value="1"/>
</dbReference>
<comment type="function">
    <text evidence="7">RNA helicase.</text>
</comment>
<evidence type="ECO:0000313" key="12">
    <source>
        <dbReference type="Proteomes" id="UP001166286"/>
    </source>
</evidence>
<dbReference type="Pfam" id="PF00271">
    <property type="entry name" value="Helicase_C"/>
    <property type="match status" value="1"/>
</dbReference>
<name>A0AA39R571_9LECA</name>
<protein>
    <recommendedName>
        <fullName evidence="7">ATP-dependent RNA helicase</fullName>
        <ecNumber evidence="7">3.6.4.13</ecNumber>
    </recommendedName>
</protein>
<dbReference type="PROSITE" id="PS00039">
    <property type="entry name" value="DEAD_ATP_HELICASE"/>
    <property type="match status" value="1"/>
</dbReference>
<dbReference type="InterPro" id="IPR001650">
    <property type="entry name" value="Helicase_C-like"/>
</dbReference>
<evidence type="ECO:0000256" key="5">
    <source>
        <dbReference type="ARBA" id="ARBA00022884"/>
    </source>
</evidence>
<evidence type="ECO:0000259" key="9">
    <source>
        <dbReference type="PROSITE" id="PS51192"/>
    </source>
</evidence>
<feature type="domain" description="Helicase C-terminal" evidence="10">
    <location>
        <begin position="356"/>
        <end position="527"/>
    </location>
</feature>
<dbReference type="InterPro" id="IPR011545">
    <property type="entry name" value="DEAD/DEAH_box_helicase_dom"/>
</dbReference>
<dbReference type="EMBL" id="JAFEKC020000005">
    <property type="protein sequence ID" value="KAK0514261.1"/>
    <property type="molecule type" value="Genomic_DNA"/>
</dbReference>
<feature type="compositionally biased region" description="Gly residues" evidence="8">
    <location>
        <begin position="705"/>
        <end position="733"/>
    </location>
</feature>
<dbReference type="GO" id="GO:0003723">
    <property type="term" value="F:RNA binding"/>
    <property type="evidence" value="ECO:0007669"/>
    <property type="project" value="UniProtKB-UniRule"/>
</dbReference>
<dbReference type="GO" id="GO:0016787">
    <property type="term" value="F:hydrolase activity"/>
    <property type="evidence" value="ECO:0007669"/>
    <property type="project" value="UniProtKB-KW"/>
</dbReference>
<evidence type="ECO:0000259" key="10">
    <source>
        <dbReference type="PROSITE" id="PS51194"/>
    </source>
</evidence>
<feature type="domain" description="Helicase ATP-binding" evidence="9">
    <location>
        <begin position="136"/>
        <end position="328"/>
    </location>
</feature>
<keyword evidence="3 6" id="KW-0347">Helicase</keyword>
<dbReference type="SMART" id="SM00487">
    <property type="entry name" value="DEXDc"/>
    <property type="match status" value="1"/>
</dbReference>
<dbReference type="InterPro" id="IPR014001">
    <property type="entry name" value="Helicase_ATP-bd"/>
</dbReference>
<comment type="similarity">
    <text evidence="6">Belongs to the DEAD box helicase family.</text>
</comment>
<sequence length="747" mass="81524">MLNIVRRGPASTVSSLLFRSISSRCIRTTQARGVQQCIPRAGYEISARSFGTSTKWRQVAAAATAHEEEAVQSEVEQGYSLNEPSSNAQTKRPTNYGPVTTFKELAERGMVSGTVIDTLTRQMGLETMTHVQTLTINEILKGQDVIAQARTGTGKTLAFLLPVIQNIINYDPRLETRSRLGRHGSSADIRAIIISPTRELAEQIAVEARKATKDTGIIVQTAVGGSAKAFGLRKIKMEGCHILVGTPGRLKDILSDPYSQVRAPNLSAFVLDEADRLLDQGFEPEIQAIQDCLPNRSEVDRQTLLFSATVPREVMNIVRRTMKRDFKFVRTVQEGEQQTHERVPQKLVNVGGFENLMPALVELCKREMEADPDRPFKAIVYFSATAEVALACSMLNNLRDPGQSIFHQHPLHPLRVIEMHAKLSQEGRTRAAESFRRAKSAIMMSSDVTARGMDFPNVTHVIQIGTPPNEEQYVHRIGRTARGDKTGEGWLFITNVESQEVRKRLRTMPLVVDNTLETAKVDMRKDAQLPEHVAKILTQVGNAAKMVPRQLKAAAYKADFGIYSWAEGQKLVDALNDRVKYGWGMETPPAISRGLVSKLGFSRVRGINIGHDEEDDFEQGGRSSFGGGDRRSRFGDGGRSSYGGGDRGGFSRSRDSGFGEGRGGRPSRGFEGGVEGRRGGFGGGFSRGRDDGFGGGSSRGRDNGYSGGRGGGFNGGYGRGSGRGSGGVYGGGRDGVRDRGHESTSDR</sequence>
<dbReference type="GO" id="GO:0005524">
    <property type="term" value="F:ATP binding"/>
    <property type="evidence" value="ECO:0007669"/>
    <property type="project" value="UniProtKB-UniRule"/>
</dbReference>
<keyword evidence="12" id="KW-1185">Reference proteome</keyword>
<keyword evidence="4 6" id="KW-0067">ATP-binding</keyword>